<keyword evidence="2" id="KW-1185">Reference proteome</keyword>
<reference evidence="1" key="1">
    <citation type="submission" date="2022-08" db="EMBL/GenBank/DDBJ databases">
        <title>Genome Sequence of Fusarium decemcellulare.</title>
        <authorList>
            <person name="Buettner E."/>
        </authorList>
    </citation>
    <scope>NUCLEOTIDE SEQUENCE</scope>
    <source>
        <strain evidence="1">Babe19</strain>
    </source>
</reference>
<sequence>MARRPIDYSFTTPSPERQPNHNNKPAAGIANLPIRRASPLSGKLDPSSAPTGIKRTRAGRPRTPVTTQSSSDSSSARSYITPSCSEDEAEWPELSSGISDSDSDDGHDAAREYMLPRNHQFQAQRPQLQRLTTQRFKHWSTGVKYIAPPDDRLPPRKRLKTSHWQSNSPGVEEEEDISDEELVVVSGPTTSKGFFHLACPYCISNLEKHQRCLRIDDLQSIEGLINHLVRHHSKPPYCPICSETFDSIIHRDDHILENKCELRDPIPIEGINLDQRSWLSSRDKYYLGERRRWRRIWSTVFPNSEPPRSPYLDQGCGLAVSMARDFWDMYGEQCVLEFLESRDLLDEDDERAHDALCKLALEDLLDGIIKEHEST</sequence>
<comment type="caution">
    <text evidence="1">The sequence shown here is derived from an EMBL/GenBank/DDBJ whole genome shotgun (WGS) entry which is preliminary data.</text>
</comment>
<dbReference type="Proteomes" id="UP001148629">
    <property type="component" value="Unassembled WGS sequence"/>
</dbReference>
<name>A0ACC1S638_9HYPO</name>
<evidence type="ECO:0000313" key="2">
    <source>
        <dbReference type="Proteomes" id="UP001148629"/>
    </source>
</evidence>
<accession>A0ACC1S638</accession>
<gene>
    <name evidence="1" type="ORF">NM208_g8240</name>
</gene>
<proteinExistence type="predicted"/>
<evidence type="ECO:0000313" key="1">
    <source>
        <dbReference type="EMBL" id="KAJ3532876.1"/>
    </source>
</evidence>
<organism evidence="1 2">
    <name type="scientific">Fusarium decemcellulare</name>
    <dbReference type="NCBI Taxonomy" id="57161"/>
    <lineage>
        <taxon>Eukaryota</taxon>
        <taxon>Fungi</taxon>
        <taxon>Dikarya</taxon>
        <taxon>Ascomycota</taxon>
        <taxon>Pezizomycotina</taxon>
        <taxon>Sordariomycetes</taxon>
        <taxon>Hypocreomycetidae</taxon>
        <taxon>Hypocreales</taxon>
        <taxon>Nectriaceae</taxon>
        <taxon>Fusarium</taxon>
        <taxon>Fusarium decemcellulare species complex</taxon>
    </lineage>
</organism>
<dbReference type="EMBL" id="JANRMS010000918">
    <property type="protein sequence ID" value="KAJ3532876.1"/>
    <property type="molecule type" value="Genomic_DNA"/>
</dbReference>
<protein>
    <submittedName>
        <fullName evidence="1">Uncharacterized protein</fullName>
    </submittedName>
</protein>